<protein>
    <submittedName>
        <fullName evidence="1">Uncharacterized protein</fullName>
    </submittedName>
</protein>
<dbReference type="AlphaFoldDB" id="A0A093UXJ7"/>
<dbReference type="EMBL" id="JPOX01000027">
    <property type="protein sequence ID" value="KFX44660.1"/>
    <property type="molecule type" value="Genomic_DNA"/>
</dbReference>
<name>A0A093UXJ7_TALMA</name>
<organism evidence="1">
    <name type="scientific">Talaromyces marneffei PM1</name>
    <dbReference type="NCBI Taxonomy" id="1077442"/>
    <lineage>
        <taxon>Eukaryota</taxon>
        <taxon>Fungi</taxon>
        <taxon>Dikarya</taxon>
        <taxon>Ascomycota</taxon>
        <taxon>Pezizomycotina</taxon>
        <taxon>Eurotiomycetes</taxon>
        <taxon>Eurotiomycetidae</taxon>
        <taxon>Eurotiales</taxon>
        <taxon>Trichocomaceae</taxon>
        <taxon>Talaromyces</taxon>
        <taxon>Talaromyces sect. Talaromyces</taxon>
    </lineage>
</organism>
<evidence type="ECO:0000313" key="1">
    <source>
        <dbReference type="EMBL" id="KFX44660.1"/>
    </source>
</evidence>
<dbReference type="Gene3D" id="3.90.280.10">
    <property type="entry name" value="PEBP-like"/>
    <property type="match status" value="1"/>
</dbReference>
<dbReference type="HOGENOM" id="CLU_1288723_0_0_1"/>
<sequence length="241" mass="26700">MVVNATINNALTADAIIPDILPASTVVQRNLKVAFHNTTLTRPGQMIDREETHLKPTVFVDPPPEEDLLRHIYTILMVDPDLTSRNDTKYGQVRHWLISHCSISSAGEILDVKGTTHSPWVGPAPLPVRNFTGKSKPHPSRYTFILCKSKIMPPQGSDIEVSKEMQIAESDQYAEIESDLGKPSQDLFDRWKFNTAQFLNDNNLEVVAATYMLVEGNLKSGVANVGLFANAIGHKFGEVGH</sequence>
<reference evidence="1" key="1">
    <citation type="journal article" date="2014" name="PLoS Genet.">
        <title>Signature Gene Expression Reveals Novel Clues to the Molecular Mechanisms of Dimorphic Transition in Penicillium marneffei.</title>
        <authorList>
            <person name="Yang E."/>
            <person name="Wang G."/>
            <person name="Cai J."/>
            <person name="Woo P.C."/>
            <person name="Lau S.K."/>
            <person name="Yuen K.-Y."/>
            <person name="Chow W.-N."/>
            <person name="Lin X."/>
        </authorList>
    </citation>
    <scope>NUCLEOTIDE SEQUENCE [LARGE SCALE GENOMIC DNA]</scope>
    <source>
        <strain evidence="1">PM1</strain>
    </source>
</reference>
<dbReference type="CDD" id="cd00866">
    <property type="entry name" value="PEBP_euk"/>
    <property type="match status" value="1"/>
</dbReference>
<proteinExistence type="predicted"/>
<comment type="caution">
    <text evidence="1">The sequence shown here is derived from an EMBL/GenBank/DDBJ whole genome shotgun (WGS) entry which is preliminary data.</text>
</comment>
<dbReference type="eggNOG" id="ENOG502S6GD">
    <property type="taxonomic scope" value="Eukaryota"/>
</dbReference>
<dbReference type="InterPro" id="IPR036610">
    <property type="entry name" value="PEBP-like_sf"/>
</dbReference>
<dbReference type="PANTHER" id="PTHR11362">
    <property type="entry name" value="PHOSPHATIDYLETHANOLAMINE-BINDING PROTEIN"/>
    <property type="match status" value="1"/>
</dbReference>
<dbReference type="SUPFAM" id="SSF49777">
    <property type="entry name" value="PEBP-like"/>
    <property type="match status" value="1"/>
</dbReference>
<accession>A0A093UXJ7</accession>
<dbReference type="PANTHER" id="PTHR11362:SF82">
    <property type="entry name" value="PHOSPHATIDYLETHANOLAMINE-BINDING PROTEIN 4"/>
    <property type="match status" value="1"/>
</dbReference>
<dbReference type="InterPro" id="IPR035810">
    <property type="entry name" value="PEBP_euk"/>
</dbReference>
<gene>
    <name evidence="1" type="ORF">GQ26_0270900</name>
</gene>